<accession>A0A9P5ZRA0</accession>
<feature type="region of interest" description="Disordered" evidence="1">
    <location>
        <begin position="579"/>
        <end position="742"/>
    </location>
</feature>
<feature type="compositionally biased region" description="Basic residues" evidence="1">
    <location>
        <begin position="40"/>
        <end position="52"/>
    </location>
</feature>
<feature type="compositionally biased region" description="Basic and acidic residues" evidence="1">
    <location>
        <begin position="64"/>
        <end position="76"/>
    </location>
</feature>
<comment type="caution">
    <text evidence="2">The sequence shown here is derived from an EMBL/GenBank/DDBJ whole genome shotgun (WGS) entry which is preliminary data.</text>
</comment>
<feature type="region of interest" description="Disordered" evidence="1">
    <location>
        <begin position="262"/>
        <end position="444"/>
    </location>
</feature>
<feature type="region of interest" description="Disordered" evidence="1">
    <location>
        <begin position="457"/>
        <end position="566"/>
    </location>
</feature>
<dbReference type="Proteomes" id="UP000807025">
    <property type="component" value="Unassembled WGS sequence"/>
</dbReference>
<evidence type="ECO:0000313" key="2">
    <source>
        <dbReference type="EMBL" id="KAF9492221.1"/>
    </source>
</evidence>
<feature type="region of interest" description="Disordered" evidence="1">
    <location>
        <begin position="754"/>
        <end position="802"/>
    </location>
</feature>
<feature type="compositionally biased region" description="Pro residues" evidence="1">
    <location>
        <begin position="457"/>
        <end position="468"/>
    </location>
</feature>
<sequence>MLPNHRVVEKGPHRLPYGHEQVTQDFCELQDVRPSGNAKTRIKGKSKSKKNMKSLPVVSSGSEPDIKIIDKPDTSKTTRSISNGKAKEVAVTGGSSEHNVGEGLSRRQGDSMGKFKEGVVVADRDAPVSKGQAKEVAAAGASSKHDTDAPASKGKGKEVAATEGSSECNVEEGSSRRQGDVGDGSEANEADATTKGSRKRRGDTAGADEDDEEDEQPLRERKRLRRRVPPKDGHKLDEAKVFARRPTPVKPVKSLVEVVLPLPAKDKGKKKATKKGTKKGASAKLDTGLATSTSKPADATAAAATSSETEAVVATDTSIVTPRPVPRRLQAPTAPALQDEDVQPYEGRPRMERRHNASTSTGVLAVATPAEPVDVVESTSGDNNDQQMASELRRETPPRLTKRTQASPDSAAHRAEMRATKRSRPSTEAPLPAVKPLPLEPRPVAPPIAVAPLPVVPLPVVEPPPVEPPSAAGGSPVKTHKPDSSAAPPAARTPLLPPRTTSPPGARTPLLPSIELVQPSPYARAPSLHSERSHGEFPRERSLREYPRERSFDGREGLYGYGRRERDWDYAYQREREYHRGYLPPPRSAAGSHTGSLTERSDHSFDRGRDEYRDYRDYHGRERQYEYPDGPRTHSRDKAYGSRRPAHLDDPRPPRSRERPDDEPPRPHAHPDEPRIHDYPDEPRRRPRAAFTEDDAYMHELPPVAGTSSRGHHYDRYQRQYPHYPAGYDDFNSREPGFHDPAYYYRDMRMPDLYRRGHLYPPSPPQGLQQLPSRGRSPGGRSPGGQSSCKSPAPGVLPAADS</sequence>
<evidence type="ECO:0000313" key="3">
    <source>
        <dbReference type="Proteomes" id="UP000807025"/>
    </source>
</evidence>
<feature type="compositionally biased region" description="Basic and acidic residues" evidence="1">
    <location>
        <begin position="229"/>
        <end position="241"/>
    </location>
</feature>
<feature type="compositionally biased region" description="Acidic residues" evidence="1">
    <location>
        <begin position="206"/>
        <end position="215"/>
    </location>
</feature>
<feature type="compositionally biased region" description="Basic residues" evidence="1">
    <location>
        <begin position="267"/>
        <end position="278"/>
    </location>
</feature>
<keyword evidence="3" id="KW-1185">Reference proteome</keyword>
<feature type="compositionally biased region" description="Low complexity" evidence="1">
    <location>
        <begin position="484"/>
        <end position="494"/>
    </location>
</feature>
<organism evidence="2 3">
    <name type="scientific">Pleurotus eryngii</name>
    <name type="common">Boletus of the steppes</name>
    <dbReference type="NCBI Taxonomy" id="5323"/>
    <lineage>
        <taxon>Eukaryota</taxon>
        <taxon>Fungi</taxon>
        <taxon>Dikarya</taxon>
        <taxon>Basidiomycota</taxon>
        <taxon>Agaricomycotina</taxon>
        <taxon>Agaricomycetes</taxon>
        <taxon>Agaricomycetidae</taxon>
        <taxon>Agaricales</taxon>
        <taxon>Pleurotineae</taxon>
        <taxon>Pleurotaceae</taxon>
        <taxon>Pleurotus</taxon>
    </lineage>
</organism>
<feature type="compositionally biased region" description="Basic and acidic residues" evidence="1">
    <location>
        <begin position="599"/>
        <end position="684"/>
    </location>
</feature>
<feature type="region of interest" description="Disordered" evidence="1">
    <location>
        <begin position="28"/>
        <end position="249"/>
    </location>
</feature>
<dbReference type="EMBL" id="MU154605">
    <property type="protein sequence ID" value="KAF9492221.1"/>
    <property type="molecule type" value="Genomic_DNA"/>
</dbReference>
<dbReference type="AlphaFoldDB" id="A0A9P5ZRA0"/>
<evidence type="ECO:0000256" key="1">
    <source>
        <dbReference type="SAM" id="MobiDB-lite"/>
    </source>
</evidence>
<gene>
    <name evidence="2" type="ORF">BDN71DRAFT_1227178</name>
</gene>
<feature type="compositionally biased region" description="Low complexity" evidence="1">
    <location>
        <begin position="279"/>
        <end position="315"/>
    </location>
</feature>
<feature type="compositionally biased region" description="Basic and acidic residues" evidence="1">
    <location>
        <begin position="529"/>
        <end position="566"/>
    </location>
</feature>
<proteinExistence type="predicted"/>
<feature type="compositionally biased region" description="Basic and acidic residues" evidence="1">
    <location>
        <begin position="104"/>
        <end position="127"/>
    </location>
</feature>
<protein>
    <submittedName>
        <fullName evidence="2">Uncharacterized protein</fullName>
    </submittedName>
</protein>
<feature type="compositionally biased region" description="Low complexity" evidence="1">
    <location>
        <begin position="766"/>
        <end position="776"/>
    </location>
</feature>
<feature type="compositionally biased region" description="Pro residues" evidence="1">
    <location>
        <begin position="433"/>
        <end position="444"/>
    </location>
</feature>
<feature type="compositionally biased region" description="Polar residues" evidence="1">
    <location>
        <begin position="377"/>
        <end position="389"/>
    </location>
</feature>
<reference evidence="2" key="1">
    <citation type="submission" date="2020-11" db="EMBL/GenBank/DDBJ databases">
        <authorList>
            <consortium name="DOE Joint Genome Institute"/>
            <person name="Ahrendt S."/>
            <person name="Riley R."/>
            <person name="Andreopoulos W."/>
            <person name="Labutti K."/>
            <person name="Pangilinan J."/>
            <person name="Ruiz-Duenas F.J."/>
            <person name="Barrasa J.M."/>
            <person name="Sanchez-Garcia M."/>
            <person name="Camarero S."/>
            <person name="Miyauchi S."/>
            <person name="Serrano A."/>
            <person name="Linde D."/>
            <person name="Babiker R."/>
            <person name="Drula E."/>
            <person name="Ayuso-Fernandez I."/>
            <person name="Pacheco R."/>
            <person name="Padilla G."/>
            <person name="Ferreira P."/>
            <person name="Barriuso J."/>
            <person name="Kellner H."/>
            <person name="Castanera R."/>
            <person name="Alfaro M."/>
            <person name="Ramirez L."/>
            <person name="Pisabarro A.G."/>
            <person name="Kuo A."/>
            <person name="Tritt A."/>
            <person name="Lipzen A."/>
            <person name="He G."/>
            <person name="Yan M."/>
            <person name="Ng V."/>
            <person name="Cullen D."/>
            <person name="Martin F."/>
            <person name="Rosso M.-N."/>
            <person name="Henrissat B."/>
            <person name="Hibbett D."/>
            <person name="Martinez A.T."/>
            <person name="Grigoriev I.V."/>
        </authorList>
    </citation>
    <scope>NUCLEOTIDE SEQUENCE</scope>
    <source>
        <strain evidence="2">ATCC 90797</strain>
    </source>
</reference>
<name>A0A9P5ZRA0_PLEER</name>